<dbReference type="EMBL" id="JBHUEM010000052">
    <property type="protein sequence ID" value="MFD1739095.1"/>
    <property type="molecule type" value="Genomic_DNA"/>
</dbReference>
<dbReference type="PANTHER" id="PTHR35791">
    <property type="entry name" value="UPF0754 MEMBRANE PROTEIN YHEB"/>
    <property type="match status" value="1"/>
</dbReference>
<dbReference type="Proteomes" id="UP001597214">
    <property type="component" value="Unassembled WGS sequence"/>
</dbReference>
<name>A0ABW4LVD6_9BACI</name>
<evidence type="ECO:0000313" key="8">
    <source>
        <dbReference type="Proteomes" id="UP001597214"/>
    </source>
</evidence>
<dbReference type="InterPro" id="IPR016991">
    <property type="entry name" value="UCP032178"/>
</dbReference>
<dbReference type="Pfam" id="PF04286">
    <property type="entry name" value="DUF445"/>
    <property type="match status" value="1"/>
</dbReference>
<evidence type="ECO:0000256" key="6">
    <source>
        <dbReference type="SAM" id="Phobius"/>
    </source>
</evidence>
<evidence type="ECO:0000256" key="2">
    <source>
        <dbReference type="ARBA" id="ARBA00008053"/>
    </source>
</evidence>
<evidence type="ECO:0000256" key="5">
    <source>
        <dbReference type="ARBA" id="ARBA00023136"/>
    </source>
</evidence>
<comment type="subcellular location">
    <subcellularLocation>
        <location evidence="1">Cell membrane</location>
    </subcellularLocation>
</comment>
<dbReference type="RefSeq" id="WP_377930319.1">
    <property type="nucleotide sequence ID" value="NZ_JBHUEM010000052.1"/>
</dbReference>
<organism evidence="7 8">
    <name type="scientific">Bacillus salitolerans</name>
    <dbReference type="NCBI Taxonomy" id="1437434"/>
    <lineage>
        <taxon>Bacteria</taxon>
        <taxon>Bacillati</taxon>
        <taxon>Bacillota</taxon>
        <taxon>Bacilli</taxon>
        <taxon>Bacillales</taxon>
        <taxon>Bacillaceae</taxon>
        <taxon>Bacillus</taxon>
    </lineage>
</organism>
<evidence type="ECO:0000256" key="3">
    <source>
        <dbReference type="ARBA" id="ARBA00022692"/>
    </source>
</evidence>
<feature type="transmembrane region" description="Helical" evidence="6">
    <location>
        <begin position="363"/>
        <end position="385"/>
    </location>
</feature>
<gene>
    <name evidence="7" type="ORF">ACFSCX_21530</name>
</gene>
<feature type="transmembrane region" description="Helical" evidence="6">
    <location>
        <begin position="12"/>
        <end position="34"/>
    </location>
</feature>
<sequence length="386" mass="43986">MKRKVDIQMTGVLMIIMMITIGAVIGGFTNHLAIQMLFRPHNPIYIKGKRVPFTPGLIPKRRQELASQMGKMVVEHLVTAEGIRKKLENEELLNEISEIVVTEIDKFLQHDMTIKEIAEKVGVEDLDEHLQSKTERFISQKLDVLWTSSIDQKLGDLLPEDLLSKLEEKIPSISEYISQKGVDYFQSEEGKRTLKKMIDDFLATRGMLGNMIQMFLGQASLVEKVQPEIIKFLQHNGTITILNSLLHTEMSKLKGKRLNDFQGLFEKEKILSFAKEKLIKQLPIKDLTSKPLREILTPLRSYIVDKGVPFVVRKAGSYLAERADTLLRKLRVEDMVREQVETFSVGRLEEMVLSISKKEFKMITYLGALLGGIIGLLQGILVWLIG</sequence>
<comment type="similarity">
    <text evidence="2">Belongs to the UPF0754 family.</text>
</comment>
<protein>
    <submittedName>
        <fullName evidence="7">DUF445 domain-containing protein</fullName>
    </submittedName>
</protein>
<evidence type="ECO:0000256" key="1">
    <source>
        <dbReference type="ARBA" id="ARBA00004236"/>
    </source>
</evidence>
<keyword evidence="4 6" id="KW-1133">Transmembrane helix</keyword>
<keyword evidence="5 6" id="KW-0472">Membrane</keyword>
<evidence type="ECO:0000256" key="4">
    <source>
        <dbReference type="ARBA" id="ARBA00022989"/>
    </source>
</evidence>
<evidence type="ECO:0000313" key="7">
    <source>
        <dbReference type="EMBL" id="MFD1739095.1"/>
    </source>
</evidence>
<comment type="caution">
    <text evidence="7">The sequence shown here is derived from an EMBL/GenBank/DDBJ whole genome shotgun (WGS) entry which is preliminary data.</text>
</comment>
<accession>A0ABW4LVD6</accession>
<keyword evidence="8" id="KW-1185">Reference proteome</keyword>
<dbReference type="PANTHER" id="PTHR35791:SF1">
    <property type="entry name" value="UPF0754 MEMBRANE PROTEIN YHEB"/>
    <property type="match status" value="1"/>
</dbReference>
<keyword evidence="3 6" id="KW-0812">Transmembrane</keyword>
<dbReference type="PIRSF" id="PIRSF032178">
    <property type="entry name" value="UCP032178"/>
    <property type="match status" value="1"/>
</dbReference>
<reference evidence="8" key="1">
    <citation type="journal article" date="2019" name="Int. J. Syst. Evol. Microbiol.">
        <title>The Global Catalogue of Microorganisms (GCM) 10K type strain sequencing project: providing services to taxonomists for standard genome sequencing and annotation.</title>
        <authorList>
            <consortium name="The Broad Institute Genomics Platform"/>
            <consortium name="The Broad Institute Genome Sequencing Center for Infectious Disease"/>
            <person name="Wu L."/>
            <person name="Ma J."/>
        </authorList>
    </citation>
    <scope>NUCLEOTIDE SEQUENCE [LARGE SCALE GENOMIC DNA]</scope>
    <source>
        <strain evidence="8">CCUG 49339</strain>
    </source>
</reference>
<dbReference type="InterPro" id="IPR007383">
    <property type="entry name" value="DUF445"/>
</dbReference>
<proteinExistence type="inferred from homology"/>